<sequence>MENALFSFEPVSYGGAQGIYEYQHQCYGKEIGLKKRKQTHVYGEEELGGFNHLGSKYGLHQETIPQKEVLLSKYQPQYTSSDFEMLDDFQLNMVSPPVQSLLHSADFDYVLSEFSDLILPQKEMVNVPTTMASLEILTNYPGGKKWMNGEKINVEQTCTKVEACKRLSTEEVMRVAGARYIEFSSQKYDQYPFAGALSGLAEEETKDVELAHLLFASAEKVGNQQFDRASRLLIQCDYLSSRTGNPVQRVVYYFAEALRGRINSETGSRTSKWFEEEEKQLSDIEEMMLTPNPAIIACYQTLPFSQIMMFGGVQSIVENVASAKKVHLIDLGIKTGMAWIILMQALSTRQGCPVELFRVTAVGTSSRKQLEETGKRCTSFAESMNISFSFNVVIVPDMKDLREDMFELGEGEVVAIYAPFILRTMVSEPGSLESLMRVIRNLKPCVMVLMEIEANHNSPAFVSRFIEALFYFSAFFDCLEACMDRDSQDRMVTERNYFGCAIQNIVANEGEKRKIRHVGIEVWRAFFARFGMVELELSHSSMYQSNLVLKQFACGSSCTLDMIRKSLIVGWKGTPIHSLSSWKFQ</sequence>
<evidence type="ECO:0000256" key="3">
    <source>
        <dbReference type="PROSITE-ProRule" id="PRU01191"/>
    </source>
</evidence>
<evidence type="ECO:0008006" key="6">
    <source>
        <dbReference type="Google" id="ProtNLM"/>
    </source>
</evidence>
<comment type="similarity">
    <text evidence="3">Belongs to the GRAS family.</text>
</comment>
<comment type="caution">
    <text evidence="4">The sequence shown here is derived from an EMBL/GenBank/DDBJ whole genome shotgun (WGS) entry which is preliminary data.</text>
</comment>
<evidence type="ECO:0000256" key="1">
    <source>
        <dbReference type="ARBA" id="ARBA00023015"/>
    </source>
</evidence>
<dbReference type="PROSITE" id="PS50985">
    <property type="entry name" value="GRAS"/>
    <property type="match status" value="1"/>
</dbReference>
<accession>A0A7J7KWQ1</accession>
<dbReference type="AlphaFoldDB" id="A0A7J7KWQ1"/>
<protein>
    <recommendedName>
        <fullName evidence="6">DELLA protein RGL1</fullName>
    </recommendedName>
</protein>
<keyword evidence="1" id="KW-0805">Transcription regulation</keyword>
<feature type="region of interest" description="SAW" evidence="3">
    <location>
        <begin position="507"/>
        <end position="583"/>
    </location>
</feature>
<dbReference type="OrthoDB" id="770224at2759"/>
<comment type="caution">
    <text evidence="3">Lacks conserved residue(s) required for the propagation of feature annotation.</text>
</comment>
<keyword evidence="5" id="KW-1185">Reference proteome</keyword>
<keyword evidence="2" id="KW-0804">Transcription</keyword>
<reference evidence="4 5" key="1">
    <citation type="journal article" date="2020" name="IScience">
        <title>Genome Sequencing of the Endangered Kingdonia uniflora (Circaeasteraceae, Ranunculales) Reveals Potential Mechanisms of Evolutionary Specialization.</title>
        <authorList>
            <person name="Sun Y."/>
            <person name="Deng T."/>
            <person name="Zhang A."/>
            <person name="Moore M.J."/>
            <person name="Landis J.B."/>
            <person name="Lin N."/>
            <person name="Zhang H."/>
            <person name="Zhang X."/>
            <person name="Huang J."/>
            <person name="Zhang X."/>
            <person name="Sun H."/>
            <person name="Wang H."/>
        </authorList>
    </citation>
    <scope>NUCLEOTIDE SEQUENCE [LARGE SCALE GENOMIC DNA]</scope>
    <source>
        <strain evidence="4">TB1705</strain>
        <tissue evidence="4">Leaf</tissue>
    </source>
</reference>
<name>A0A7J7KWQ1_9MAGN</name>
<dbReference type="PANTHER" id="PTHR31636">
    <property type="entry name" value="OSJNBA0084A10.13 PROTEIN-RELATED"/>
    <property type="match status" value="1"/>
</dbReference>
<dbReference type="InterPro" id="IPR005202">
    <property type="entry name" value="TF_GRAS"/>
</dbReference>
<dbReference type="EMBL" id="JACGCM010002827">
    <property type="protein sequence ID" value="KAF6134742.1"/>
    <property type="molecule type" value="Genomic_DNA"/>
</dbReference>
<proteinExistence type="inferred from homology"/>
<evidence type="ECO:0000256" key="2">
    <source>
        <dbReference type="ARBA" id="ARBA00023163"/>
    </source>
</evidence>
<feature type="region of interest" description="Leucine repeat II (LRII)" evidence="3">
    <location>
        <begin position="372"/>
        <end position="404"/>
    </location>
</feature>
<evidence type="ECO:0000313" key="4">
    <source>
        <dbReference type="EMBL" id="KAF6134742.1"/>
    </source>
</evidence>
<gene>
    <name evidence="4" type="ORF">GIB67_002143</name>
</gene>
<organism evidence="4 5">
    <name type="scientific">Kingdonia uniflora</name>
    <dbReference type="NCBI Taxonomy" id="39325"/>
    <lineage>
        <taxon>Eukaryota</taxon>
        <taxon>Viridiplantae</taxon>
        <taxon>Streptophyta</taxon>
        <taxon>Embryophyta</taxon>
        <taxon>Tracheophyta</taxon>
        <taxon>Spermatophyta</taxon>
        <taxon>Magnoliopsida</taxon>
        <taxon>Ranunculales</taxon>
        <taxon>Circaeasteraceae</taxon>
        <taxon>Kingdonia</taxon>
    </lineage>
</organism>
<dbReference type="Pfam" id="PF03514">
    <property type="entry name" value="GRAS"/>
    <property type="match status" value="1"/>
</dbReference>
<dbReference type="Proteomes" id="UP000541444">
    <property type="component" value="Unassembled WGS sequence"/>
</dbReference>
<evidence type="ECO:0000313" key="5">
    <source>
        <dbReference type="Proteomes" id="UP000541444"/>
    </source>
</evidence>